<name>T1F7V5_HELRO</name>
<dbReference type="AlphaFoldDB" id="T1F7V5"/>
<accession>T1F7V5</accession>
<dbReference type="GeneID" id="20204904"/>
<organism evidence="3 4">
    <name type="scientific">Helobdella robusta</name>
    <name type="common">Californian leech</name>
    <dbReference type="NCBI Taxonomy" id="6412"/>
    <lineage>
        <taxon>Eukaryota</taxon>
        <taxon>Metazoa</taxon>
        <taxon>Spiralia</taxon>
        <taxon>Lophotrochozoa</taxon>
        <taxon>Annelida</taxon>
        <taxon>Clitellata</taxon>
        <taxon>Hirudinea</taxon>
        <taxon>Rhynchobdellida</taxon>
        <taxon>Glossiphoniidae</taxon>
        <taxon>Helobdella</taxon>
    </lineage>
</organism>
<dbReference type="RefSeq" id="XP_009019036.1">
    <property type="nucleotide sequence ID" value="XM_009020788.1"/>
</dbReference>
<gene>
    <name evidence="3" type="primary">20204904</name>
    <name evidence="2" type="ORF">HELRODRAFT_174246</name>
</gene>
<reference evidence="2 4" key="2">
    <citation type="journal article" date="2013" name="Nature">
        <title>Insights into bilaterian evolution from three spiralian genomes.</title>
        <authorList>
            <person name="Simakov O."/>
            <person name="Marletaz F."/>
            <person name="Cho S.J."/>
            <person name="Edsinger-Gonzales E."/>
            <person name="Havlak P."/>
            <person name="Hellsten U."/>
            <person name="Kuo D.H."/>
            <person name="Larsson T."/>
            <person name="Lv J."/>
            <person name="Arendt D."/>
            <person name="Savage R."/>
            <person name="Osoegawa K."/>
            <person name="de Jong P."/>
            <person name="Grimwood J."/>
            <person name="Chapman J.A."/>
            <person name="Shapiro H."/>
            <person name="Aerts A."/>
            <person name="Otillar R.P."/>
            <person name="Terry A.Y."/>
            <person name="Boore J.L."/>
            <person name="Grigoriev I.V."/>
            <person name="Lindberg D.R."/>
            <person name="Seaver E.C."/>
            <person name="Weisblat D.A."/>
            <person name="Putnam N.H."/>
            <person name="Rokhsar D.S."/>
        </authorList>
    </citation>
    <scope>NUCLEOTIDE SEQUENCE</scope>
</reference>
<feature type="compositionally biased region" description="Basic and acidic residues" evidence="1">
    <location>
        <begin position="124"/>
        <end position="145"/>
    </location>
</feature>
<keyword evidence="4" id="KW-1185">Reference proteome</keyword>
<reference evidence="4" key="1">
    <citation type="submission" date="2012-12" db="EMBL/GenBank/DDBJ databases">
        <authorList>
            <person name="Hellsten U."/>
            <person name="Grimwood J."/>
            <person name="Chapman J.A."/>
            <person name="Shapiro H."/>
            <person name="Aerts A."/>
            <person name="Otillar R.P."/>
            <person name="Terry A.Y."/>
            <person name="Boore J.L."/>
            <person name="Simakov O."/>
            <person name="Marletaz F."/>
            <person name="Cho S.-J."/>
            <person name="Edsinger-Gonzales E."/>
            <person name="Havlak P."/>
            <person name="Kuo D.-H."/>
            <person name="Larsson T."/>
            <person name="Lv J."/>
            <person name="Arendt D."/>
            <person name="Savage R."/>
            <person name="Osoegawa K."/>
            <person name="de Jong P."/>
            <person name="Lindberg D.R."/>
            <person name="Seaver E.C."/>
            <person name="Weisblat D.A."/>
            <person name="Putnam N.H."/>
            <person name="Grigoriev I.V."/>
            <person name="Rokhsar D.S."/>
        </authorList>
    </citation>
    <scope>NUCLEOTIDE SEQUENCE</scope>
</reference>
<dbReference type="EnsemblMetazoa" id="HelroT174246">
    <property type="protein sequence ID" value="HelroP174246"/>
    <property type="gene ID" value="HelroG174246"/>
</dbReference>
<dbReference type="KEGG" id="hro:HELRODRAFT_174246"/>
<dbReference type="Proteomes" id="UP000015101">
    <property type="component" value="Unassembled WGS sequence"/>
</dbReference>
<dbReference type="CTD" id="20204904"/>
<evidence type="ECO:0000313" key="4">
    <source>
        <dbReference type="Proteomes" id="UP000015101"/>
    </source>
</evidence>
<evidence type="ECO:0000256" key="1">
    <source>
        <dbReference type="SAM" id="MobiDB-lite"/>
    </source>
</evidence>
<dbReference type="HOGENOM" id="CLU_1108118_0_0_1"/>
<protein>
    <submittedName>
        <fullName evidence="2 3">Uncharacterized protein</fullName>
    </submittedName>
</protein>
<evidence type="ECO:0000313" key="3">
    <source>
        <dbReference type="EnsemblMetazoa" id="HelroP174246"/>
    </source>
</evidence>
<dbReference type="EMBL" id="KB096716">
    <property type="protein sequence ID" value="ESO02822.1"/>
    <property type="molecule type" value="Genomic_DNA"/>
</dbReference>
<feature type="region of interest" description="Disordered" evidence="1">
    <location>
        <begin position="124"/>
        <end position="147"/>
    </location>
</feature>
<proteinExistence type="predicted"/>
<reference evidence="3" key="3">
    <citation type="submission" date="2015-06" db="UniProtKB">
        <authorList>
            <consortium name="EnsemblMetazoa"/>
        </authorList>
    </citation>
    <scope>IDENTIFICATION</scope>
</reference>
<dbReference type="InParanoid" id="T1F7V5"/>
<dbReference type="EMBL" id="AMQM01004865">
    <property type="status" value="NOT_ANNOTATED_CDS"/>
    <property type="molecule type" value="Genomic_DNA"/>
</dbReference>
<sequence length="251" mass="28239">MKQCTKCGRRMLTRNHKRHFDRCTGAGNSASDSQLVSLGRAILYLENNTPEKAVSPLKLSFPDIPSSELWKGYIVARASTSELVAALTPSFSLENCAEEPTQRKRRANEARRWANRFKTFELPDEEKQSKQVREGADRSDHKAQQEKSLWSVPMSTIEVAGESLADTRCPAARPSLVDWMLEGQFYEGETPFPIDQAVSTISTPEWAKEDSDILVSTTGTVAPTCKKENKRPSRWGPELMAINIFNFNKEL</sequence>
<evidence type="ECO:0000313" key="2">
    <source>
        <dbReference type="EMBL" id="ESO02822.1"/>
    </source>
</evidence>